<dbReference type="KEGG" id="saci:Sinac_3538"/>
<gene>
    <name evidence="1" type="ordered locus">Sinac_3538</name>
</gene>
<dbReference type="Proteomes" id="UP000010798">
    <property type="component" value="Chromosome"/>
</dbReference>
<accession>L0DEJ4</accession>
<dbReference type="EMBL" id="CP003364">
    <property type="protein sequence ID" value="AGA27794.1"/>
    <property type="molecule type" value="Genomic_DNA"/>
</dbReference>
<name>L0DEJ4_SINAD</name>
<keyword evidence="2" id="KW-1185">Reference proteome</keyword>
<dbReference type="STRING" id="886293.Sinac_3538"/>
<reference evidence="1 2" key="1">
    <citation type="submission" date="2012-02" db="EMBL/GenBank/DDBJ databases">
        <title>Complete sequence of chromosome of Singulisphaera acidiphila DSM 18658.</title>
        <authorList>
            <consortium name="US DOE Joint Genome Institute (JGI-PGF)"/>
            <person name="Lucas S."/>
            <person name="Copeland A."/>
            <person name="Lapidus A."/>
            <person name="Glavina del Rio T."/>
            <person name="Dalin E."/>
            <person name="Tice H."/>
            <person name="Bruce D."/>
            <person name="Goodwin L."/>
            <person name="Pitluck S."/>
            <person name="Peters L."/>
            <person name="Ovchinnikova G."/>
            <person name="Chertkov O."/>
            <person name="Kyrpides N."/>
            <person name="Mavromatis K."/>
            <person name="Ivanova N."/>
            <person name="Brettin T."/>
            <person name="Detter J.C."/>
            <person name="Han C."/>
            <person name="Larimer F."/>
            <person name="Land M."/>
            <person name="Hauser L."/>
            <person name="Markowitz V."/>
            <person name="Cheng J.-F."/>
            <person name="Hugenholtz P."/>
            <person name="Woyke T."/>
            <person name="Wu D."/>
            <person name="Tindall B."/>
            <person name="Pomrenke H."/>
            <person name="Brambilla E."/>
            <person name="Klenk H.-P."/>
            <person name="Eisen J.A."/>
        </authorList>
    </citation>
    <scope>NUCLEOTIDE SEQUENCE [LARGE SCALE GENOMIC DNA]</scope>
    <source>
        <strain evidence="2">ATCC BAA-1392 / DSM 18658 / VKM B-2454 / MOB10</strain>
    </source>
</reference>
<evidence type="ECO:0000313" key="1">
    <source>
        <dbReference type="EMBL" id="AGA27794.1"/>
    </source>
</evidence>
<dbReference type="HOGENOM" id="CLU_3103829_0_0_0"/>
<proteinExistence type="predicted"/>
<organism evidence="1 2">
    <name type="scientific">Singulisphaera acidiphila (strain ATCC BAA-1392 / DSM 18658 / VKM B-2454 / MOB10)</name>
    <dbReference type="NCBI Taxonomy" id="886293"/>
    <lineage>
        <taxon>Bacteria</taxon>
        <taxon>Pseudomonadati</taxon>
        <taxon>Planctomycetota</taxon>
        <taxon>Planctomycetia</taxon>
        <taxon>Isosphaerales</taxon>
        <taxon>Isosphaeraceae</taxon>
        <taxon>Singulisphaera</taxon>
    </lineage>
</organism>
<evidence type="ECO:0000313" key="2">
    <source>
        <dbReference type="Proteomes" id="UP000010798"/>
    </source>
</evidence>
<dbReference type="AlphaFoldDB" id="L0DEJ4"/>
<sequence>MKLRFSLNSDLRLPSFGPFVKRLVAGNARDLAFQDERRRLEASGEREIPAC</sequence>
<protein>
    <submittedName>
        <fullName evidence="1">Uncharacterized protein</fullName>
    </submittedName>
</protein>